<evidence type="ECO:0000313" key="2">
    <source>
        <dbReference type="EMBL" id="QWG08402.1"/>
    </source>
</evidence>
<organism evidence="2 3">
    <name type="scientific">Flammeovirga kamogawensis</name>
    <dbReference type="NCBI Taxonomy" id="373891"/>
    <lineage>
        <taxon>Bacteria</taxon>
        <taxon>Pseudomonadati</taxon>
        <taxon>Bacteroidota</taxon>
        <taxon>Cytophagia</taxon>
        <taxon>Cytophagales</taxon>
        <taxon>Flammeovirgaceae</taxon>
        <taxon>Flammeovirga</taxon>
    </lineage>
</organism>
<dbReference type="RefSeq" id="WP_144072320.1">
    <property type="nucleotide sequence ID" value="NZ_CP076128.1"/>
</dbReference>
<feature type="transmembrane region" description="Helical" evidence="1">
    <location>
        <begin position="137"/>
        <end position="154"/>
    </location>
</feature>
<sequence length="220" mass="25539">MQVRAFQKEIELTNLQITKILLAVFYIVGGVVAFTPFNQLLLPFSPFLLFTSFLCLFYFEKVKSKGVIGWFIFVYVASFFIEWYGVHTGILFGDYVYLNNLGLKLDGVPLVIPVNWLVLAVAGSELIFKYIPKWNKIISSVIGGGLVVILDVFIEMVCEPLGFWKWDEGMPPMINYISWWVFMSIFIYIRIKFFPSRNPLSIYLYLTFFGYFILQVIANF</sequence>
<feature type="transmembrane region" description="Helical" evidence="1">
    <location>
        <begin position="107"/>
        <end position="128"/>
    </location>
</feature>
<accession>A0ABX8GYI5</accession>
<evidence type="ECO:0000256" key="1">
    <source>
        <dbReference type="SAM" id="Phobius"/>
    </source>
</evidence>
<feature type="transmembrane region" description="Helical" evidence="1">
    <location>
        <begin position="200"/>
        <end position="218"/>
    </location>
</feature>
<feature type="transmembrane region" description="Helical" evidence="1">
    <location>
        <begin position="174"/>
        <end position="191"/>
    </location>
</feature>
<dbReference type="Pfam" id="PF04240">
    <property type="entry name" value="Caroten_synth"/>
    <property type="match status" value="1"/>
</dbReference>
<feature type="transmembrane region" description="Helical" evidence="1">
    <location>
        <begin position="12"/>
        <end position="34"/>
    </location>
</feature>
<dbReference type="InterPro" id="IPR007354">
    <property type="entry name" value="CruF-like"/>
</dbReference>
<dbReference type="Proteomes" id="UP000682802">
    <property type="component" value="Chromosome 1"/>
</dbReference>
<reference evidence="2 3" key="1">
    <citation type="submission" date="2021-05" db="EMBL/GenBank/DDBJ databases">
        <title>Comparative genomic studies on the polysaccharide-degrading batcterial strains of the Flammeovirga genus.</title>
        <authorList>
            <person name="Zewei F."/>
            <person name="Zheng Z."/>
            <person name="Yu L."/>
            <person name="Ruyue G."/>
            <person name="Yanhong M."/>
            <person name="Yuanyuan C."/>
            <person name="Jingyan G."/>
            <person name="Wenjun H."/>
        </authorList>
    </citation>
    <scope>NUCLEOTIDE SEQUENCE [LARGE SCALE GENOMIC DNA]</scope>
    <source>
        <strain evidence="2 3">YS10</strain>
    </source>
</reference>
<gene>
    <name evidence="2" type="ORF">KM029_05565</name>
</gene>
<dbReference type="PANTHER" id="PTHR39419:SF1">
    <property type="entry name" value="SLL0814 PROTEIN"/>
    <property type="match status" value="1"/>
</dbReference>
<dbReference type="PANTHER" id="PTHR39419">
    <property type="entry name" value="SLL0814 PROTEIN"/>
    <property type="match status" value="1"/>
</dbReference>
<keyword evidence="1" id="KW-0472">Membrane</keyword>
<protein>
    <submittedName>
        <fullName evidence="2">Carotenoid biosynthesis protein</fullName>
    </submittedName>
</protein>
<keyword evidence="3" id="KW-1185">Reference proteome</keyword>
<feature type="transmembrane region" description="Helical" evidence="1">
    <location>
        <begin position="40"/>
        <end position="59"/>
    </location>
</feature>
<keyword evidence="1" id="KW-1133">Transmembrane helix</keyword>
<keyword evidence="1" id="KW-0812">Transmembrane</keyword>
<dbReference type="EMBL" id="CP076128">
    <property type="protein sequence ID" value="QWG08402.1"/>
    <property type="molecule type" value="Genomic_DNA"/>
</dbReference>
<evidence type="ECO:0000313" key="3">
    <source>
        <dbReference type="Proteomes" id="UP000682802"/>
    </source>
</evidence>
<proteinExistence type="predicted"/>
<feature type="transmembrane region" description="Helical" evidence="1">
    <location>
        <begin position="66"/>
        <end position="87"/>
    </location>
</feature>
<name>A0ABX8GYI5_9BACT</name>